<evidence type="ECO:0000313" key="1">
    <source>
        <dbReference type="EMBL" id="ROT63085.1"/>
    </source>
</evidence>
<sequence>MAVASCGVGEVPGGDSCRTPLAPGPLKDAWRTPTPIHPPLPWALFLAFKGRLETPPPTPPSLPWALFWPLKDAWRTPLPFPPLGSPLTGGPPTWALFLAFKEPGGSPPPPFPFPSLGFLAFKGRLEDPLPPTPFPPLGSPPSPPSRLLFLALKNARRLDDPPPLPFPPLGSVLAFKGRLEDHPPHPPHPPRPPSLPSPWALFWPLKDAWRTSPIPQLPFPPLTPGGPPTSLLGLPPPLPHSSLLPWALLSGSKGRLEDRPPLPHPLPSFVFWPFCGNSLSGMRVVGLFWEDSLLGLRSLGSLGDFTLWGHSLGFFGLLKDFDPLETLPFESRLWVPPLPLPSAFHPLVSSLWAPDAKRIRMTLRKSAFVVFVDVRGPE</sequence>
<protein>
    <submittedName>
        <fullName evidence="1">Uncharacterized protein</fullName>
    </submittedName>
</protein>
<reference evidence="1 2" key="1">
    <citation type="submission" date="2018-04" db="EMBL/GenBank/DDBJ databases">
        <authorList>
            <person name="Zhang X."/>
            <person name="Yuan J."/>
            <person name="Li F."/>
            <person name="Xiang J."/>
        </authorList>
    </citation>
    <scope>NUCLEOTIDE SEQUENCE [LARGE SCALE GENOMIC DNA]</scope>
    <source>
        <tissue evidence="1">Muscle</tissue>
    </source>
</reference>
<dbReference type="AlphaFoldDB" id="A0A423SFX8"/>
<organism evidence="1 2">
    <name type="scientific">Penaeus vannamei</name>
    <name type="common">Whiteleg shrimp</name>
    <name type="synonym">Litopenaeus vannamei</name>
    <dbReference type="NCBI Taxonomy" id="6689"/>
    <lineage>
        <taxon>Eukaryota</taxon>
        <taxon>Metazoa</taxon>
        <taxon>Ecdysozoa</taxon>
        <taxon>Arthropoda</taxon>
        <taxon>Crustacea</taxon>
        <taxon>Multicrustacea</taxon>
        <taxon>Malacostraca</taxon>
        <taxon>Eumalacostraca</taxon>
        <taxon>Eucarida</taxon>
        <taxon>Decapoda</taxon>
        <taxon>Dendrobranchiata</taxon>
        <taxon>Penaeoidea</taxon>
        <taxon>Penaeidae</taxon>
        <taxon>Penaeus</taxon>
    </lineage>
</organism>
<proteinExistence type="predicted"/>
<dbReference type="Proteomes" id="UP000283509">
    <property type="component" value="Unassembled WGS sequence"/>
</dbReference>
<comment type="caution">
    <text evidence="1">The sequence shown here is derived from an EMBL/GenBank/DDBJ whole genome shotgun (WGS) entry which is preliminary data.</text>
</comment>
<keyword evidence="2" id="KW-1185">Reference proteome</keyword>
<reference evidence="1 2" key="2">
    <citation type="submission" date="2019-01" db="EMBL/GenBank/DDBJ databases">
        <title>The decoding of complex shrimp genome reveals the adaptation for benthos swimmer, frequently molting mechanism and breeding impact on genome.</title>
        <authorList>
            <person name="Sun Y."/>
            <person name="Gao Y."/>
            <person name="Yu Y."/>
        </authorList>
    </citation>
    <scope>NUCLEOTIDE SEQUENCE [LARGE SCALE GENOMIC DNA]</scope>
    <source>
        <tissue evidence="1">Muscle</tissue>
    </source>
</reference>
<evidence type="ECO:0000313" key="2">
    <source>
        <dbReference type="Proteomes" id="UP000283509"/>
    </source>
</evidence>
<gene>
    <name evidence="1" type="ORF">C7M84_019049</name>
</gene>
<accession>A0A423SFX8</accession>
<name>A0A423SFX8_PENVA</name>
<dbReference type="EMBL" id="QCYY01003496">
    <property type="protein sequence ID" value="ROT63085.1"/>
    <property type="molecule type" value="Genomic_DNA"/>
</dbReference>